<dbReference type="EMBL" id="CATOUU010000666">
    <property type="protein sequence ID" value="CAI9939588.1"/>
    <property type="molecule type" value="Genomic_DNA"/>
</dbReference>
<keyword evidence="3" id="KW-1185">Reference proteome</keyword>
<accession>A0AA86PM01</accession>
<name>A0AA86PM01_9EUKA</name>
<dbReference type="AlphaFoldDB" id="A0AA86PM01"/>
<evidence type="ECO:0000313" key="2">
    <source>
        <dbReference type="EMBL" id="CAL6063496.1"/>
    </source>
</evidence>
<reference evidence="2 3" key="2">
    <citation type="submission" date="2024-07" db="EMBL/GenBank/DDBJ databases">
        <authorList>
            <person name="Akdeniz Z."/>
        </authorList>
    </citation>
    <scope>NUCLEOTIDE SEQUENCE [LARGE SCALE GENOMIC DNA]</scope>
</reference>
<gene>
    <name evidence="1" type="ORF">HINF_LOCUS27233</name>
    <name evidence="2" type="ORF">HINF_LOCUS50901</name>
</gene>
<evidence type="ECO:0000313" key="3">
    <source>
        <dbReference type="Proteomes" id="UP001642409"/>
    </source>
</evidence>
<dbReference type="EMBL" id="CAXDID020000246">
    <property type="protein sequence ID" value="CAL6063496.1"/>
    <property type="molecule type" value="Genomic_DNA"/>
</dbReference>
<proteinExistence type="predicted"/>
<comment type="caution">
    <text evidence="1">The sequence shown here is derived from an EMBL/GenBank/DDBJ whole genome shotgun (WGS) entry which is preliminary data.</text>
</comment>
<organism evidence="1">
    <name type="scientific">Hexamita inflata</name>
    <dbReference type="NCBI Taxonomy" id="28002"/>
    <lineage>
        <taxon>Eukaryota</taxon>
        <taxon>Metamonada</taxon>
        <taxon>Diplomonadida</taxon>
        <taxon>Hexamitidae</taxon>
        <taxon>Hexamitinae</taxon>
        <taxon>Hexamita</taxon>
    </lineage>
</organism>
<reference evidence="1" key="1">
    <citation type="submission" date="2023-06" db="EMBL/GenBank/DDBJ databases">
        <authorList>
            <person name="Kurt Z."/>
        </authorList>
    </citation>
    <scope>NUCLEOTIDE SEQUENCE</scope>
</reference>
<sequence>MDLIATRQLQVALKQVKSRIGSTINNYVGMKEEIKQSIKQQYNITNRLTCNKQLKFELCSIFTKKSLEILRRLKNSSKDVKWTKTTIIVLQLMLDYSCNYWAQVSCGE</sequence>
<dbReference type="Proteomes" id="UP001642409">
    <property type="component" value="Unassembled WGS sequence"/>
</dbReference>
<protein>
    <submittedName>
        <fullName evidence="2">Hypothetical_protein</fullName>
    </submittedName>
</protein>
<evidence type="ECO:0000313" key="1">
    <source>
        <dbReference type="EMBL" id="CAI9939588.1"/>
    </source>
</evidence>